<accession>A0A2W2DLD1</accession>
<gene>
    <name evidence="1" type="ORF">C1I93_10235</name>
</gene>
<dbReference type="SUPFAM" id="SSF69572">
    <property type="entry name" value="Activating enzymes of the ubiquitin-like proteins"/>
    <property type="match status" value="1"/>
</dbReference>
<dbReference type="Proteomes" id="UP000248627">
    <property type="component" value="Unassembled WGS sequence"/>
</dbReference>
<name>A0A2W2DLD1_9ACTN</name>
<protein>
    <submittedName>
        <fullName evidence="1">Uncharacterized protein</fullName>
    </submittedName>
</protein>
<dbReference type="AlphaFoldDB" id="A0A2W2DLD1"/>
<dbReference type="OrthoDB" id="4426339at2"/>
<keyword evidence="2" id="KW-1185">Reference proteome</keyword>
<sequence length="370" mass="38481">MPSSASRPPSPRPTLLPGLHRLWRDRHTLQLGLGRERAVLVEVADPRAARLLDLLDGSRSERQVLSGAIQAGVTPEHARALLAALRTAGLVVPAYTLLPRDLTGPRRARLAAEAGALALAAARLPGTPAQVLRRRLAARVVVAGTGPFGAAIAVALAQAGVGHVRPELPGPVRPVDLLGSGISAADLGRPLREVVRTVVARTAPGTGTGPLRRHRPDLVILLGIDRPAALLAAGHAQRRQPHLLVDLREGVPVVGPLVRPPTGPCLHCLDLHRAERDPGWPALAAQLAAAPATPACAASTFLAATGYAVSEALSHLDGGTPETCGGAIEVVTAGTLRRRHWPPHPRCGCRGTAVSYAQPRRTAAAGPPSR</sequence>
<reference evidence="1 2" key="1">
    <citation type="submission" date="2018-01" db="EMBL/GenBank/DDBJ databases">
        <title>Draft genome sequence of Jishengella endophytica.</title>
        <authorList>
            <person name="Sahin N."/>
            <person name="Ay H."/>
            <person name="Saygin H."/>
        </authorList>
    </citation>
    <scope>NUCLEOTIDE SEQUENCE [LARGE SCALE GENOMIC DNA]</scope>
    <source>
        <strain evidence="1 2">DSM 45430</strain>
    </source>
</reference>
<evidence type="ECO:0000313" key="1">
    <source>
        <dbReference type="EMBL" id="PZF97976.1"/>
    </source>
</evidence>
<dbReference type="Gene3D" id="3.40.50.720">
    <property type="entry name" value="NAD(P)-binding Rossmann-like Domain"/>
    <property type="match status" value="1"/>
</dbReference>
<dbReference type="EMBL" id="POTX01000049">
    <property type="protein sequence ID" value="PZF97976.1"/>
    <property type="molecule type" value="Genomic_DNA"/>
</dbReference>
<dbReference type="RefSeq" id="WP_111243012.1">
    <property type="nucleotide sequence ID" value="NZ_AP023358.1"/>
</dbReference>
<dbReference type="GO" id="GO:0008641">
    <property type="term" value="F:ubiquitin-like modifier activating enzyme activity"/>
    <property type="evidence" value="ECO:0007669"/>
    <property type="project" value="InterPro"/>
</dbReference>
<comment type="caution">
    <text evidence="1">The sequence shown here is derived from an EMBL/GenBank/DDBJ whole genome shotgun (WGS) entry which is preliminary data.</text>
</comment>
<proteinExistence type="predicted"/>
<evidence type="ECO:0000313" key="2">
    <source>
        <dbReference type="Proteomes" id="UP000248627"/>
    </source>
</evidence>
<dbReference type="InterPro" id="IPR035985">
    <property type="entry name" value="Ubiquitin-activating_enz"/>
</dbReference>
<organism evidence="1 2">
    <name type="scientific">Micromonospora endophytica</name>
    <dbReference type="NCBI Taxonomy" id="515350"/>
    <lineage>
        <taxon>Bacteria</taxon>
        <taxon>Bacillati</taxon>
        <taxon>Actinomycetota</taxon>
        <taxon>Actinomycetes</taxon>
        <taxon>Micromonosporales</taxon>
        <taxon>Micromonosporaceae</taxon>
        <taxon>Micromonospora</taxon>
    </lineage>
</organism>